<feature type="chain" id="PRO_5035167114" description="DUF4292 domain-containing protein" evidence="1">
    <location>
        <begin position="25"/>
        <end position="269"/>
    </location>
</feature>
<feature type="signal peptide" evidence="1">
    <location>
        <begin position="1"/>
        <end position="24"/>
    </location>
</feature>
<comment type="caution">
    <text evidence="2">The sequence shown here is derived from an EMBL/GenBank/DDBJ whole genome shotgun (WGS) entry which is preliminary data.</text>
</comment>
<name>A0A8J6TEH9_9BACT</name>
<gene>
    <name evidence="2" type="ORF">H8E41_00895</name>
</gene>
<keyword evidence="1" id="KW-0732">Signal</keyword>
<evidence type="ECO:0000313" key="2">
    <source>
        <dbReference type="EMBL" id="MBC8316430.1"/>
    </source>
</evidence>
<proteinExistence type="predicted"/>
<evidence type="ECO:0000256" key="1">
    <source>
        <dbReference type="SAM" id="SignalP"/>
    </source>
</evidence>
<reference evidence="2 3" key="1">
    <citation type="submission" date="2020-08" db="EMBL/GenBank/DDBJ databases">
        <title>Bridging the membrane lipid divide: bacteria of the FCB group superphylum have the potential to synthesize archaeal ether lipids.</title>
        <authorList>
            <person name="Villanueva L."/>
            <person name="Von Meijenfeldt F.A.B."/>
            <person name="Westbye A.B."/>
            <person name="Yadav S."/>
            <person name="Hopmans E.C."/>
            <person name="Dutilh B.E."/>
            <person name="Sinninghe Damste J.S."/>
        </authorList>
    </citation>
    <scope>NUCLEOTIDE SEQUENCE [LARGE SCALE GENOMIC DNA]</scope>
    <source>
        <strain evidence="2">NIOZ-UU47</strain>
    </source>
</reference>
<organism evidence="2 3">
    <name type="scientific">Candidatus Desulfobia pelagia</name>
    <dbReference type="NCBI Taxonomy" id="2841692"/>
    <lineage>
        <taxon>Bacteria</taxon>
        <taxon>Pseudomonadati</taxon>
        <taxon>Thermodesulfobacteriota</taxon>
        <taxon>Desulfobulbia</taxon>
        <taxon>Desulfobulbales</taxon>
        <taxon>Desulfobulbaceae</taxon>
        <taxon>Candidatus Desulfobia</taxon>
    </lineage>
</organism>
<sequence>MKGVKFFFASFCLLPFAFCLLLNGCSSLPSSVPVTQPESVSVTELFKQMVTKQSECHCCLDARAVVSFKSIWDSGTINGYLQAMSPSFLKFVGVNPFGMPLVILATNGDTFRYVAIPEKKGYEGDVSGVTFTKYAPEGFLPEYGFYWIIGRLYPGKMTITDVRRDEEGEGYWFELDYGRGATSLVLFDAAQGVLMRHIIVNEQQEKILDISYGAYQPGSCPTPGEITVRSLIHGSTLTIKMSDWLPEPVFTPQDFHYAIPAGFERMGVQ</sequence>
<protein>
    <recommendedName>
        <fullName evidence="4">DUF4292 domain-containing protein</fullName>
    </recommendedName>
</protein>
<dbReference type="Proteomes" id="UP000614424">
    <property type="component" value="Unassembled WGS sequence"/>
</dbReference>
<dbReference type="AlphaFoldDB" id="A0A8J6TEH9"/>
<evidence type="ECO:0000313" key="3">
    <source>
        <dbReference type="Proteomes" id="UP000614424"/>
    </source>
</evidence>
<accession>A0A8J6TEH9</accession>
<dbReference type="EMBL" id="JACNJZ010000032">
    <property type="protein sequence ID" value="MBC8316430.1"/>
    <property type="molecule type" value="Genomic_DNA"/>
</dbReference>
<evidence type="ECO:0008006" key="4">
    <source>
        <dbReference type="Google" id="ProtNLM"/>
    </source>
</evidence>